<dbReference type="AlphaFoldDB" id="A0A0F0M2W9"/>
<evidence type="ECO:0000313" key="2">
    <source>
        <dbReference type="EMBL" id="KJL40871.1"/>
    </source>
</evidence>
<dbReference type="SUPFAM" id="SSF52833">
    <property type="entry name" value="Thioredoxin-like"/>
    <property type="match status" value="1"/>
</dbReference>
<keyword evidence="3" id="KW-1185">Reference proteome</keyword>
<dbReference type="PROSITE" id="PS51354">
    <property type="entry name" value="GLUTAREDOXIN_2"/>
    <property type="match status" value="1"/>
</dbReference>
<dbReference type="OrthoDB" id="8545217at2"/>
<dbReference type="CDD" id="cd02976">
    <property type="entry name" value="NrdH"/>
    <property type="match status" value="1"/>
</dbReference>
<gene>
    <name evidence="2" type="ORF">RR49_00374</name>
</gene>
<dbReference type="STRING" id="400772.RR49_00374"/>
<dbReference type="PATRIC" id="fig|400772.4.peg.405"/>
<proteinExistence type="predicted"/>
<dbReference type="InterPro" id="IPR036249">
    <property type="entry name" value="Thioredoxin-like_sf"/>
</dbReference>
<organism evidence="2 3">
    <name type="scientific">Microbacterium ginsengisoli</name>
    <dbReference type="NCBI Taxonomy" id="400772"/>
    <lineage>
        <taxon>Bacteria</taxon>
        <taxon>Bacillati</taxon>
        <taxon>Actinomycetota</taxon>
        <taxon>Actinomycetes</taxon>
        <taxon>Micrococcales</taxon>
        <taxon>Microbacteriaceae</taxon>
        <taxon>Microbacterium</taxon>
    </lineage>
</organism>
<feature type="domain" description="Glutaredoxin" evidence="1">
    <location>
        <begin position="4"/>
        <end position="62"/>
    </location>
</feature>
<dbReference type="InterPro" id="IPR002109">
    <property type="entry name" value="Glutaredoxin"/>
</dbReference>
<dbReference type="Gene3D" id="3.40.30.10">
    <property type="entry name" value="Glutaredoxin"/>
    <property type="match status" value="1"/>
</dbReference>
<dbReference type="RefSeq" id="WP_048809406.1">
    <property type="nucleotide sequence ID" value="NZ_JYIY01000052.1"/>
</dbReference>
<sequence>MLSVTVYTTGPACGKCRMTKMMLDSKHIEYREVDITKPENANAREYVTADLGYTVAPVVIVEDGTGEDHWSDLRPDQIERIARINEADSYQVPVDPMDDLGCDSR</sequence>
<dbReference type="EMBL" id="JYIY01000052">
    <property type="protein sequence ID" value="KJL40871.1"/>
    <property type="molecule type" value="Genomic_DNA"/>
</dbReference>
<dbReference type="Proteomes" id="UP000033451">
    <property type="component" value="Unassembled WGS sequence"/>
</dbReference>
<evidence type="ECO:0000259" key="1">
    <source>
        <dbReference type="Pfam" id="PF00462"/>
    </source>
</evidence>
<reference evidence="2 3" key="1">
    <citation type="submission" date="2015-02" db="EMBL/GenBank/DDBJ databases">
        <title>Draft genome sequences of ten Microbacterium spp. with emphasis on heavy metal contaminated environments.</title>
        <authorList>
            <person name="Corretto E."/>
        </authorList>
    </citation>
    <scope>NUCLEOTIDE SEQUENCE [LARGE SCALE GENOMIC DNA]</scope>
    <source>
        <strain evidence="2 3">DSM 18659</strain>
    </source>
</reference>
<comment type="caution">
    <text evidence="2">The sequence shown here is derived from an EMBL/GenBank/DDBJ whole genome shotgun (WGS) entry which is preliminary data.</text>
</comment>
<protein>
    <submittedName>
        <fullName evidence="2">Glutaredoxin-like protein</fullName>
    </submittedName>
</protein>
<name>A0A0F0M2W9_9MICO</name>
<accession>A0A0F0M2W9</accession>
<evidence type="ECO:0000313" key="3">
    <source>
        <dbReference type="Proteomes" id="UP000033451"/>
    </source>
</evidence>
<dbReference type="Pfam" id="PF00462">
    <property type="entry name" value="Glutaredoxin"/>
    <property type="match status" value="1"/>
</dbReference>